<evidence type="ECO:0000256" key="3">
    <source>
        <dbReference type="ARBA" id="ARBA00022801"/>
    </source>
</evidence>
<dbReference type="Gene3D" id="3.60.20.40">
    <property type="match status" value="1"/>
</dbReference>
<dbReference type="PANTHER" id="PTHR43199">
    <property type="entry name" value="GLUTATHIONE HYDROLASE"/>
    <property type="match status" value="1"/>
</dbReference>
<proteinExistence type="inferred from homology"/>
<dbReference type="InterPro" id="IPR051792">
    <property type="entry name" value="GGT_bact"/>
</dbReference>
<keyword evidence="3" id="KW-0378">Hydrolase</keyword>
<evidence type="ECO:0000256" key="1">
    <source>
        <dbReference type="ARBA" id="ARBA00009381"/>
    </source>
</evidence>
<gene>
    <name evidence="5" type="ORF">HN018_15030</name>
</gene>
<dbReference type="InterPro" id="IPR029055">
    <property type="entry name" value="Ntn_hydrolases_N"/>
</dbReference>
<protein>
    <submittedName>
        <fullName evidence="5">Gamma-glutamyltranspeptidase</fullName>
    </submittedName>
</protein>
<dbReference type="GO" id="GO:0016740">
    <property type="term" value="F:transferase activity"/>
    <property type="evidence" value="ECO:0007669"/>
    <property type="project" value="UniProtKB-KW"/>
</dbReference>
<dbReference type="SUPFAM" id="SSF56235">
    <property type="entry name" value="N-terminal nucleophile aminohydrolases (Ntn hydrolases)"/>
    <property type="match status" value="1"/>
</dbReference>
<sequence length="487" mass="47913">MPPTGCSGQPAAHRPQASRVLLGLALGLSASLPLAGCGSVSSVRNLVVGPPSPYLSGFIGNVVADEPVAALAGRDVLARGGNAADAAVAVGMALSVTLPSRASLGSGGACLAYRAGSGRSPEAFLFTPVAGTAPAGQDSRPASVPMTARGLFLMQARYGSVSFDELVKPAARLARSGITVSRALADDVAAVKGPLMGDPNARTIFAPGGKPIAAGDQLSQQDLANSLDRIALAGVGDLYTGVLWQQFTDGAAIAGGGLSRADLRNSVPAQSAALTVDAGPDRVAFLPPPADGGLGAAAAFRAGQSGDESGSLANGVVAAWRASHPGAVNGGDYAAEAQALVDRPSAGGSLGRLPASTSFTVVDRNGGAVACALTMDNLFGTGRIAGDTGIVLAASPARFPKPLLASSIAWNPTSGSFRAAVAGSGQNDAAIAVAAATSRALHGSPPSPVTETGRVNAIVCARGLPGDQSACTATTDPRGSGLATRSD</sequence>
<evidence type="ECO:0000313" key="6">
    <source>
        <dbReference type="Proteomes" id="UP000500767"/>
    </source>
</evidence>
<comment type="similarity">
    <text evidence="1">Belongs to the gamma-glutamyltransferase family.</text>
</comment>
<reference evidence="5 6" key="1">
    <citation type="journal article" date="2014" name="World J. Microbiol. Biotechnol.">
        <title>Biodiversity and physiological characteristics of Antarctic and Arctic lichens-associated bacteria.</title>
        <authorList>
            <person name="Lee Y.M."/>
            <person name="Kim E.H."/>
            <person name="Lee H.K."/>
            <person name="Hong S.G."/>
        </authorList>
    </citation>
    <scope>NUCLEOTIDE SEQUENCE [LARGE SCALE GENOMIC DNA]</scope>
    <source>
        <strain evidence="5 6">PAMC 26569</strain>
    </source>
</reference>
<dbReference type="PRINTS" id="PR01210">
    <property type="entry name" value="GGTRANSPTASE"/>
</dbReference>
<evidence type="ECO:0000256" key="4">
    <source>
        <dbReference type="ARBA" id="ARBA00023145"/>
    </source>
</evidence>
<dbReference type="Pfam" id="PF01019">
    <property type="entry name" value="G_glu_transpept"/>
    <property type="match status" value="1"/>
</dbReference>
<dbReference type="InterPro" id="IPR043137">
    <property type="entry name" value="GGT_ssub_C"/>
</dbReference>
<keyword evidence="4" id="KW-0865">Zymogen</keyword>
<organism evidence="5 6">
    <name type="scientific">Lichenicola cladoniae</name>
    <dbReference type="NCBI Taxonomy" id="1484109"/>
    <lineage>
        <taxon>Bacteria</taxon>
        <taxon>Pseudomonadati</taxon>
        <taxon>Pseudomonadota</taxon>
        <taxon>Alphaproteobacteria</taxon>
        <taxon>Acetobacterales</taxon>
        <taxon>Acetobacteraceae</taxon>
        <taxon>Lichenicola</taxon>
    </lineage>
</organism>
<evidence type="ECO:0000256" key="2">
    <source>
        <dbReference type="ARBA" id="ARBA00022679"/>
    </source>
</evidence>
<accession>A0A6M8HWB6</accession>
<dbReference type="KEGG" id="lck:HN018_15030"/>
<dbReference type="AlphaFoldDB" id="A0A6M8HWB6"/>
<name>A0A6M8HWB6_9PROT</name>
<dbReference type="PANTHER" id="PTHR43199:SF1">
    <property type="entry name" value="GLUTATHIONE HYDROLASE PROENZYME"/>
    <property type="match status" value="1"/>
</dbReference>
<dbReference type="Proteomes" id="UP000500767">
    <property type="component" value="Chromosome"/>
</dbReference>
<evidence type="ECO:0000313" key="5">
    <source>
        <dbReference type="EMBL" id="QKE92682.1"/>
    </source>
</evidence>
<dbReference type="GO" id="GO:0016787">
    <property type="term" value="F:hydrolase activity"/>
    <property type="evidence" value="ECO:0007669"/>
    <property type="project" value="UniProtKB-KW"/>
</dbReference>
<dbReference type="EMBL" id="CP053708">
    <property type="protein sequence ID" value="QKE92682.1"/>
    <property type="molecule type" value="Genomic_DNA"/>
</dbReference>
<keyword evidence="6" id="KW-1185">Reference proteome</keyword>
<keyword evidence="2" id="KW-0808">Transferase</keyword>